<dbReference type="Gene3D" id="2.40.420.20">
    <property type="match status" value="1"/>
</dbReference>
<dbReference type="Gene3D" id="2.40.30.170">
    <property type="match status" value="1"/>
</dbReference>
<feature type="domain" description="YknX-like C-terminal permuted SH3-like" evidence="3">
    <location>
        <begin position="218"/>
        <end position="286"/>
    </location>
</feature>
<dbReference type="GO" id="GO:0015562">
    <property type="term" value="F:efflux transmembrane transporter activity"/>
    <property type="evidence" value="ECO:0007669"/>
    <property type="project" value="TreeGrafter"/>
</dbReference>
<proteinExistence type="inferred from homology"/>
<reference evidence="4 5" key="1">
    <citation type="journal article" date="2015" name="Genome Announc.">
        <title>Expanding the biotechnology potential of lactobacilli through comparative genomics of 213 strains and associated genera.</title>
        <authorList>
            <person name="Sun Z."/>
            <person name="Harris H.M."/>
            <person name="McCann A."/>
            <person name="Guo C."/>
            <person name="Argimon S."/>
            <person name="Zhang W."/>
            <person name="Yang X."/>
            <person name="Jeffery I.B."/>
            <person name="Cooney J.C."/>
            <person name="Kagawa T.F."/>
            <person name="Liu W."/>
            <person name="Song Y."/>
            <person name="Salvetti E."/>
            <person name="Wrobel A."/>
            <person name="Rasinkangas P."/>
            <person name="Parkhill J."/>
            <person name="Rea M.C."/>
            <person name="O'Sullivan O."/>
            <person name="Ritari J."/>
            <person name="Douillard F.P."/>
            <person name="Paul Ross R."/>
            <person name="Yang R."/>
            <person name="Briner A.E."/>
            <person name="Felis G.E."/>
            <person name="de Vos W.M."/>
            <person name="Barrangou R."/>
            <person name="Klaenhammer T.R."/>
            <person name="Caufield P.W."/>
            <person name="Cui Y."/>
            <person name="Zhang H."/>
            <person name="O'Toole P.W."/>
        </authorList>
    </citation>
    <scope>NUCLEOTIDE SEQUENCE [LARGE SCALE GENOMIC DNA]</scope>
    <source>
        <strain evidence="4 5">DSM 16991</strain>
    </source>
</reference>
<gene>
    <name evidence="4" type="ORF">FC91_GL001130</name>
</gene>
<dbReference type="EMBL" id="AZFW01000128">
    <property type="protein sequence ID" value="KRM25051.1"/>
    <property type="molecule type" value="Genomic_DNA"/>
</dbReference>
<dbReference type="Pfam" id="PF25989">
    <property type="entry name" value="YknX_C"/>
    <property type="match status" value="1"/>
</dbReference>
<dbReference type="Pfam" id="PF00364">
    <property type="entry name" value="Biotin_lipoyl"/>
    <property type="match status" value="1"/>
</dbReference>
<dbReference type="PANTHER" id="PTHR30469">
    <property type="entry name" value="MULTIDRUG RESISTANCE PROTEIN MDTA"/>
    <property type="match status" value="1"/>
</dbReference>
<dbReference type="InterPro" id="IPR000089">
    <property type="entry name" value="Biotin_lipoyl"/>
</dbReference>
<dbReference type="Gene3D" id="2.40.50.100">
    <property type="match status" value="1"/>
</dbReference>
<dbReference type="OrthoDB" id="2291050at2"/>
<evidence type="ECO:0000313" key="5">
    <source>
        <dbReference type="Proteomes" id="UP000050949"/>
    </source>
</evidence>
<dbReference type="SUPFAM" id="SSF51230">
    <property type="entry name" value="Single hybrid motif"/>
    <property type="match status" value="1"/>
</dbReference>
<protein>
    <submittedName>
        <fullName evidence="4">RND family efflux transporter MFP subunit</fullName>
    </submittedName>
</protein>
<dbReference type="NCBIfam" id="TIGR01730">
    <property type="entry name" value="RND_mfp"/>
    <property type="match status" value="1"/>
</dbReference>
<evidence type="ECO:0000256" key="1">
    <source>
        <dbReference type="ARBA" id="ARBA00009477"/>
    </source>
</evidence>
<dbReference type="InterPro" id="IPR058637">
    <property type="entry name" value="YknX-like_C"/>
</dbReference>
<sequence>MKKWNRIIIGLILLAIVGFIGWSVIAAGRQNNTQKVTAAKVTQQNITATITTTGTVTATRTANLTGSGLVTAVNVKVGDKVSAGQILATYNQTTNLTAPFGGTVTAVNIASGQADTAQATGKAAITVADLSDLRVQLNLTKSEAAQVKVQQAVHLTYLNHTYTGDVAEVDPTATTTTSATGASTPTLGAQVAFDRQPQGLVPGFDIDVTITVDQANNAVTIPQEAITYDRNNQPLVYRIVKGKARRTTVTTGLQSATRIAVTKGLRPGETVILSPSNQLHDGSAVTTQ</sequence>
<dbReference type="InterPro" id="IPR011053">
    <property type="entry name" value="Single_hybrid_motif"/>
</dbReference>
<comment type="similarity">
    <text evidence="1">Belongs to the membrane fusion protein (MFP) (TC 8.A.1) family.</text>
</comment>
<evidence type="ECO:0000259" key="2">
    <source>
        <dbReference type="Pfam" id="PF00364"/>
    </source>
</evidence>
<dbReference type="GO" id="GO:1990281">
    <property type="term" value="C:efflux pump complex"/>
    <property type="evidence" value="ECO:0007669"/>
    <property type="project" value="TreeGrafter"/>
</dbReference>
<dbReference type="eggNOG" id="COG0845">
    <property type="taxonomic scope" value="Bacteria"/>
</dbReference>
<organism evidence="4 5">
    <name type="scientific">Schleiferilactobacillus harbinensis DSM 16991</name>
    <dbReference type="NCBI Taxonomy" id="1122147"/>
    <lineage>
        <taxon>Bacteria</taxon>
        <taxon>Bacillati</taxon>
        <taxon>Bacillota</taxon>
        <taxon>Bacilli</taxon>
        <taxon>Lactobacillales</taxon>
        <taxon>Lactobacillaceae</taxon>
        <taxon>Schleiferilactobacillus</taxon>
    </lineage>
</organism>
<feature type="domain" description="Lipoyl-binding" evidence="2">
    <location>
        <begin position="58"/>
        <end position="113"/>
    </location>
</feature>
<evidence type="ECO:0000259" key="3">
    <source>
        <dbReference type="Pfam" id="PF25989"/>
    </source>
</evidence>
<dbReference type="PATRIC" id="fig|1122147.4.peg.1167"/>
<dbReference type="AlphaFoldDB" id="A0A0R1XAD6"/>
<dbReference type="Proteomes" id="UP000050949">
    <property type="component" value="Unassembled WGS sequence"/>
</dbReference>
<evidence type="ECO:0000313" key="4">
    <source>
        <dbReference type="EMBL" id="KRM25051.1"/>
    </source>
</evidence>
<dbReference type="InterPro" id="IPR006143">
    <property type="entry name" value="RND_pump_MFP"/>
</dbReference>
<comment type="caution">
    <text evidence="4">The sequence shown here is derived from an EMBL/GenBank/DDBJ whole genome shotgun (WGS) entry which is preliminary data.</text>
</comment>
<name>A0A0R1XAD6_9LACO</name>
<dbReference type="RefSeq" id="WP_027829112.1">
    <property type="nucleotide sequence ID" value="NZ_AUEH01000040.1"/>
</dbReference>
<accession>A0A0R1XAD6</accession>
<dbReference type="PANTHER" id="PTHR30469:SF33">
    <property type="entry name" value="SLR1207 PROTEIN"/>
    <property type="match status" value="1"/>
</dbReference>